<reference evidence="2 3" key="1">
    <citation type="journal article" date="2018" name="Nat. Biotechnol.">
        <title>A standardized bacterial taxonomy based on genome phylogeny substantially revises the tree of life.</title>
        <authorList>
            <person name="Parks D.H."/>
            <person name="Chuvochina M."/>
            <person name="Waite D.W."/>
            <person name="Rinke C."/>
            <person name="Skarshewski A."/>
            <person name="Chaumeil P.A."/>
            <person name="Hugenholtz P."/>
        </authorList>
    </citation>
    <scope>NUCLEOTIDE SEQUENCE [LARGE SCALE GENOMIC DNA]</scope>
    <source>
        <strain evidence="2">UBA9667</strain>
    </source>
</reference>
<keyword evidence="1" id="KW-0732">Signal</keyword>
<evidence type="ECO:0000256" key="1">
    <source>
        <dbReference type="SAM" id="SignalP"/>
    </source>
</evidence>
<proteinExistence type="predicted"/>
<dbReference type="Proteomes" id="UP000263098">
    <property type="component" value="Unassembled WGS sequence"/>
</dbReference>
<comment type="caution">
    <text evidence="2">The sequence shown here is derived from an EMBL/GenBank/DDBJ whole genome shotgun (WGS) entry which is preliminary data.</text>
</comment>
<protein>
    <recommendedName>
        <fullName evidence="4">DUF3575 domain-containing protein</fullName>
    </recommendedName>
</protein>
<dbReference type="AlphaFoldDB" id="A0A3D2SEL9"/>
<gene>
    <name evidence="2" type="ORF">DHW31_07985</name>
</gene>
<organism evidence="2 3">
    <name type="scientific">Bacteroides graminisolvens</name>
    <dbReference type="NCBI Taxonomy" id="477666"/>
    <lineage>
        <taxon>Bacteria</taxon>
        <taxon>Pseudomonadati</taxon>
        <taxon>Bacteroidota</taxon>
        <taxon>Bacteroidia</taxon>
        <taxon>Bacteroidales</taxon>
        <taxon>Bacteroidaceae</taxon>
        <taxon>Bacteroides</taxon>
    </lineage>
</organism>
<evidence type="ECO:0008006" key="4">
    <source>
        <dbReference type="Google" id="ProtNLM"/>
    </source>
</evidence>
<dbReference type="EMBL" id="DPVG01000286">
    <property type="protein sequence ID" value="HCK24702.1"/>
    <property type="molecule type" value="Genomic_DNA"/>
</dbReference>
<feature type="signal peptide" evidence="1">
    <location>
        <begin position="1"/>
        <end position="25"/>
    </location>
</feature>
<evidence type="ECO:0000313" key="3">
    <source>
        <dbReference type="Proteomes" id="UP000263098"/>
    </source>
</evidence>
<accession>A0A3D2SEL9</accession>
<feature type="chain" id="PRO_5017799530" description="DUF3575 domain-containing protein" evidence="1">
    <location>
        <begin position="26"/>
        <end position="214"/>
    </location>
</feature>
<evidence type="ECO:0000313" key="2">
    <source>
        <dbReference type="EMBL" id="HCK24702.1"/>
    </source>
</evidence>
<name>A0A3D2SEL9_9BACE</name>
<sequence length="214" mass="24956">MSMKWFIFNLILLSGLTVATSDLHAQETKYDKRIHRYRKHWENLIPTHLKLQYAGNMGAVSVGTGWDYGKRNQWETDVYLGFLPKNSSKRAKMTLTLKQNYMPWSWSVNDKLSIEPLACGLYMNTILGDEFWAKEPERYPNGYYGFSTKIRFHAYVGQRFTININPQQRHSAKEITFFYELSTSDLYIASAVGNSYLKPKDYLSLSFGVKLQLF</sequence>